<keyword evidence="9" id="KW-0812">Transmembrane</keyword>
<evidence type="ECO:0000256" key="3">
    <source>
        <dbReference type="ARBA" id="ARBA00022553"/>
    </source>
</evidence>
<dbReference type="CDD" id="cd00130">
    <property type="entry name" value="PAS"/>
    <property type="match status" value="2"/>
</dbReference>
<dbReference type="Proteomes" id="UP000307943">
    <property type="component" value="Unassembled WGS sequence"/>
</dbReference>
<evidence type="ECO:0000259" key="12">
    <source>
        <dbReference type="PROSITE" id="PS50113"/>
    </source>
</evidence>
<dbReference type="InterPro" id="IPR036097">
    <property type="entry name" value="HisK_dim/P_sf"/>
</dbReference>
<dbReference type="PROSITE" id="PS50109">
    <property type="entry name" value="HIS_KIN"/>
    <property type="match status" value="1"/>
</dbReference>
<dbReference type="PROSITE" id="PS50924">
    <property type="entry name" value="MHYT"/>
    <property type="match status" value="1"/>
</dbReference>
<dbReference type="Pfam" id="PF00512">
    <property type="entry name" value="HisKA"/>
    <property type="match status" value="1"/>
</dbReference>
<keyword evidence="3" id="KW-0597">Phosphoprotein</keyword>
<feature type="domain" description="PAC" evidence="12">
    <location>
        <begin position="446"/>
        <end position="498"/>
    </location>
</feature>
<dbReference type="GO" id="GO:0000155">
    <property type="term" value="F:phosphorelay sensor kinase activity"/>
    <property type="evidence" value="ECO:0007669"/>
    <property type="project" value="InterPro"/>
</dbReference>
<dbReference type="EMBL" id="VDCQ01000053">
    <property type="protein sequence ID" value="TNJ62776.1"/>
    <property type="molecule type" value="Genomic_DNA"/>
</dbReference>
<keyword evidence="6" id="KW-0418">Kinase</keyword>
<dbReference type="CDD" id="cd00075">
    <property type="entry name" value="HATPase"/>
    <property type="match status" value="1"/>
</dbReference>
<keyword evidence="5" id="KW-0547">Nucleotide-binding</keyword>
<dbReference type="Gene3D" id="3.30.565.10">
    <property type="entry name" value="Histidine kinase-like ATPase, C-terminal domain"/>
    <property type="match status" value="1"/>
</dbReference>
<dbReference type="SMART" id="SM00387">
    <property type="entry name" value="HATPase_c"/>
    <property type="match status" value="1"/>
</dbReference>
<evidence type="ECO:0000256" key="6">
    <source>
        <dbReference type="ARBA" id="ARBA00022777"/>
    </source>
</evidence>
<proteinExistence type="predicted"/>
<feature type="transmembrane region" description="Helical" evidence="9">
    <location>
        <begin position="142"/>
        <end position="162"/>
    </location>
</feature>
<dbReference type="PANTHER" id="PTHR43065">
    <property type="entry name" value="SENSOR HISTIDINE KINASE"/>
    <property type="match status" value="1"/>
</dbReference>
<evidence type="ECO:0000256" key="7">
    <source>
        <dbReference type="ARBA" id="ARBA00022840"/>
    </source>
</evidence>
<dbReference type="PRINTS" id="PR00344">
    <property type="entry name" value="BCTRLSENSOR"/>
</dbReference>
<dbReference type="InterPro" id="IPR003661">
    <property type="entry name" value="HisK_dim/P_dom"/>
</dbReference>
<dbReference type="PROSITE" id="PS50112">
    <property type="entry name" value="PAS"/>
    <property type="match status" value="2"/>
</dbReference>
<keyword evidence="15" id="KW-1185">Reference proteome</keyword>
<dbReference type="GO" id="GO:0005524">
    <property type="term" value="F:ATP binding"/>
    <property type="evidence" value="ECO:0007669"/>
    <property type="project" value="UniProtKB-KW"/>
</dbReference>
<dbReference type="Gene3D" id="1.10.287.130">
    <property type="match status" value="1"/>
</dbReference>
<feature type="transmembrane region" description="Helical" evidence="9">
    <location>
        <begin position="213"/>
        <end position="236"/>
    </location>
</feature>
<feature type="domain" description="MHYT" evidence="13">
    <location>
        <begin position="8"/>
        <end position="197"/>
    </location>
</feature>
<gene>
    <name evidence="14" type="ORF">FE784_28785</name>
</gene>
<dbReference type="SUPFAM" id="SSF55874">
    <property type="entry name" value="ATPase domain of HSP90 chaperone/DNA topoisomerase II/histidine kinase"/>
    <property type="match status" value="1"/>
</dbReference>
<dbReference type="InterPro" id="IPR005467">
    <property type="entry name" value="His_kinase_dom"/>
</dbReference>
<name>A0A5C4T1G7_9BACL</name>
<evidence type="ECO:0000256" key="1">
    <source>
        <dbReference type="ARBA" id="ARBA00000085"/>
    </source>
</evidence>
<dbReference type="CDD" id="cd00082">
    <property type="entry name" value="HisKA"/>
    <property type="match status" value="1"/>
</dbReference>
<evidence type="ECO:0000256" key="2">
    <source>
        <dbReference type="ARBA" id="ARBA00012438"/>
    </source>
</evidence>
<dbReference type="Pfam" id="PF00989">
    <property type="entry name" value="PAS"/>
    <property type="match status" value="2"/>
</dbReference>
<feature type="transmembrane region" description="Helical" evidence="9">
    <location>
        <begin position="12"/>
        <end position="31"/>
    </location>
</feature>
<dbReference type="AlphaFoldDB" id="A0A5C4T1G7"/>
<dbReference type="SUPFAM" id="SSF47384">
    <property type="entry name" value="Homodimeric domain of signal transducing histidine kinase"/>
    <property type="match status" value="1"/>
</dbReference>
<feature type="domain" description="Histidine kinase" evidence="10">
    <location>
        <begin position="511"/>
        <end position="713"/>
    </location>
</feature>
<evidence type="ECO:0000313" key="14">
    <source>
        <dbReference type="EMBL" id="TNJ62776.1"/>
    </source>
</evidence>
<evidence type="ECO:0000256" key="5">
    <source>
        <dbReference type="ARBA" id="ARBA00022741"/>
    </source>
</evidence>
<comment type="caution">
    <text evidence="14">The sequence shown here is derived from an EMBL/GenBank/DDBJ whole genome shotgun (WGS) entry which is preliminary data.</text>
</comment>
<reference evidence="14 15" key="1">
    <citation type="submission" date="2019-05" db="EMBL/GenBank/DDBJ databases">
        <title>We sequenced the genome of Paenibacillus hemerocallicola KCTC 33185 for further insight into its adaptation and study the phylogeny of Paenibacillus.</title>
        <authorList>
            <person name="Narsing Rao M.P."/>
        </authorList>
    </citation>
    <scope>NUCLEOTIDE SEQUENCE [LARGE SCALE GENOMIC DNA]</scope>
    <source>
        <strain evidence="14 15">KCTC 33185</strain>
    </source>
</reference>
<dbReference type="SMART" id="SM00388">
    <property type="entry name" value="HisKA"/>
    <property type="match status" value="1"/>
</dbReference>
<evidence type="ECO:0000256" key="4">
    <source>
        <dbReference type="ARBA" id="ARBA00022679"/>
    </source>
</evidence>
<dbReference type="NCBIfam" id="TIGR00229">
    <property type="entry name" value="sensory_box"/>
    <property type="match status" value="2"/>
</dbReference>
<keyword evidence="8" id="KW-0902">Two-component regulatory system</keyword>
<dbReference type="OrthoDB" id="9815750at2"/>
<feature type="transmembrane region" description="Helical" evidence="9">
    <location>
        <begin position="108"/>
        <end position="130"/>
    </location>
</feature>
<comment type="catalytic activity">
    <reaction evidence="1">
        <text>ATP + protein L-histidine = ADP + protein N-phospho-L-histidine.</text>
        <dbReference type="EC" id="2.7.13.3"/>
    </reaction>
</comment>
<dbReference type="Pfam" id="PF02518">
    <property type="entry name" value="HATPase_c"/>
    <property type="match status" value="1"/>
</dbReference>
<dbReference type="Gene3D" id="3.30.450.20">
    <property type="entry name" value="PAS domain"/>
    <property type="match status" value="2"/>
</dbReference>
<organism evidence="14 15">
    <name type="scientific">Paenibacillus hemerocallicola</name>
    <dbReference type="NCBI Taxonomy" id="1172614"/>
    <lineage>
        <taxon>Bacteria</taxon>
        <taxon>Bacillati</taxon>
        <taxon>Bacillota</taxon>
        <taxon>Bacilli</taxon>
        <taxon>Bacillales</taxon>
        <taxon>Paenibacillaceae</taxon>
        <taxon>Paenibacillus</taxon>
    </lineage>
</organism>
<dbReference type="SUPFAM" id="SSF55785">
    <property type="entry name" value="PYP-like sensor domain (PAS domain)"/>
    <property type="match status" value="2"/>
</dbReference>
<keyword evidence="9" id="KW-0472">Membrane</keyword>
<evidence type="ECO:0000256" key="9">
    <source>
        <dbReference type="PROSITE-ProRule" id="PRU00244"/>
    </source>
</evidence>
<evidence type="ECO:0000259" key="11">
    <source>
        <dbReference type="PROSITE" id="PS50112"/>
    </source>
</evidence>
<evidence type="ECO:0000256" key="8">
    <source>
        <dbReference type="ARBA" id="ARBA00023012"/>
    </source>
</evidence>
<dbReference type="Pfam" id="PF03707">
    <property type="entry name" value="MHYT"/>
    <property type="match status" value="2"/>
</dbReference>
<dbReference type="SMART" id="SM00091">
    <property type="entry name" value="PAS"/>
    <property type="match status" value="2"/>
</dbReference>
<dbReference type="RefSeq" id="WP_139605711.1">
    <property type="nucleotide sequence ID" value="NZ_VDCQ01000053.1"/>
</dbReference>
<feature type="transmembrane region" description="Helical" evidence="9">
    <location>
        <begin position="75"/>
        <end position="96"/>
    </location>
</feature>
<feature type="domain" description="PAS" evidence="11">
    <location>
        <begin position="243"/>
        <end position="313"/>
    </location>
</feature>
<feature type="domain" description="PAS" evidence="11">
    <location>
        <begin position="367"/>
        <end position="419"/>
    </location>
</feature>
<dbReference type="InterPro" id="IPR013767">
    <property type="entry name" value="PAS_fold"/>
</dbReference>
<evidence type="ECO:0000259" key="10">
    <source>
        <dbReference type="PROSITE" id="PS50109"/>
    </source>
</evidence>
<dbReference type="InterPro" id="IPR000700">
    <property type="entry name" value="PAS-assoc_C"/>
</dbReference>
<dbReference type="EC" id="2.7.13.3" evidence="2"/>
<evidence type="ECO:0000313" key="15">
    <source>
        <dbReference type="Proteomes" id="UP000307943"/>
    </source>
</evidence>
<evidence type="ECO:0000259" key="13">
    <source>
        <dbReference type="PROSITE" id="PS50924"/>
    </source>
</evidence>
<dbReference type="InterPro" id="IPR004358">
    <property type="entry name" value="Sig_transdc_His_kin-like_C"/>
</dbReference>
<feature type="transmembrane region" description="Helical" evidence="9">
    <location>
        <begin position="43"/>
        <end position="63"/>
    </location>
</feature>
<feature type="transmembrane region" description="Helical" evidence="9">
    <location>
        <begin position="174"/>
        <end position="193"/>
    </location>
</feature>
<dbReference type="InterPro" id="IPR035965">
    <property type="entry name" value="PAS-like_dom_sf"/>
</dbReference>
<dbReference type="InterPro" id="IPR003594">
    <property type="entry name" value="HATPase_dom"/>
</dbReference>
<dbReference type="GO" id="GO:0016020">
    <property type="term" value="C:membrane"/>
    <property type="evidence" value="ECO:0007669"/>
    <property type="project" value="UniProtKB-UniRule"/>
</dbReference>
<keyword evidence="7" id="KW-0067">ATP-binding</keyword>
<protein>
    <recommendedName>
        <fullName evidence="2">histidine kinase</fullName>
        <ecNumber evidence="2">2.7.13.3</ecNumber>
    </recommendedName>
</protein>
<dbReference type="GO" id="GO:0006355">
    <property type="term" value="P:regulation of DNA-templated transcription"/>
    <property type="evidence" value="ECO:0007669"/>
    <property type="project" value="InterPro"/>
</dbReference>
<sequence length="715" mass="78461">MLMIAQIHDGWLMVLSYVIAFAASYTVITLIGEMSVHKDRLRLFYSAFTTGIGLWAAQFFAMMAYRTPLSANHHFYVFLLSAAVPFFAFLAAFSILSDTSPSSSKGRLAAGSLVAGTGVCAMHFVGVHAIHLQADLTYDSVWIFVSWALAVTASYVSFRLAYRFRGNSHGWKALCSLIMGLGAVGVHYMAMNGTTFRYDQPIDNTPIVAVSDMFVASTVGIAALFLSGISAMSLLVNRRLRAAELKYSSLFEQSPELVIVADNQGKVLRSNRRALEVAGYEAEEIVGRNLLEFVCPEDLASAQESLDKSLAGQGHSMEIGIISKTGSRNDVSVSSIPMLADGVLQGVCIIVKNITLDKMMKEQLRQLTERHELILNTMVEGVYGLGADRKTVFWNKAAEEMTGYSSADLIGLEAHDLIHHTHSDGTTSKPEHCAIFTAMKERKQVHMPDELFWRKDGSSFPVEYTVNPIVSAGSETAAAVVTFRDITELKQAREMIRRSEKLTMAGELAAGIAHEIRNPLTAIKGFIQLMKERMPVSYYDIILAEIGRIELITGELLMLSKPQAVEYQPTYVPVILDHVVTLLESEAIMHDVQIVRSYEGPSLQVSCDPNQLKQVFINMVKNSIEAMPTGGTITIEAKADRSDIVIVVRDEGVGISEDKIRMLGQPFYTTKEKGTGLGMMVSLNIVENHGGRVNVTSEPGLGTEIRVFLPSCLAS</sequence>
<dbReference type="PANTHER" id="PTHR43065:SF34">
    <property type="entry name" value="SPORULATION KINASE A"/>
    <property type="match status" value="1"/>
</dbReference>
<dbReference type="PROSITE" id="PS50113">
    <property type="entry name" value="PAC"/>
    <property type="match status" value="1"/>
</dbReference>
<accession>A0A5C4T1G7</accession>
<dbReference type="InterPro" id="IPR036890">
    <property type="entry name" value="HATPase_C_sf"/>
</dbReference>
<dbReference type="InterPro" id="IPR005330">
    <property type="entry name" value="MHYT_dom"/>
</dbReference>
<keyword evidence="4" id="KW-0808">Transferase</keyword>
<dbReference type="InterPro" id="IPR000014">
    <property type="entry name" value="PAS"/>
</dbReference>
<keyword evidence="9" id="KW-1133">Transmembrane helix</keyword>